<protein>
    <submittedName>
        <fullName evidence="2">Ornithine cyclodeaminase</fullName>
    </submittedName>
</protein>
<organism evidence="2 3">
    <name type="scientific">Pseudoalteromonas porphyrae</name>
    <dbReference type="NCBI Taxonomy" id="187330"/>
    <lineage>
        <taxon>Bacteria</taxon>
        <taxon>Pseudomonadati</taxon>
        <taxon>Pseudomonadota</taxon>
        <taxon>Gammaproteobacteria</taxon>
        <taxon>Alteromonadales</taxon>
        <taxon>Pseudoalteromonadaceae</taxon>
        <taxon>Pseudoalteromonas</taxon>
    </lineage>
</organism>
<dbReference type="InterPro" id="IPR036291">
    <property type="entry name" value="NAD(P)-bd_dom_sf"/>
</dbReference>
<accession>A0A0N0LV95</accession>
<dbReference type="PATRIC" id="fig|187330.3.peg.2300"/>
<dbReference type="OrthoDB" id="9809203at2"/>
<comment type="caution">
    <text evidence="2">The sequence shown here is derived from an EMBL/GenBank/DDBJ whole genome shotgun (WGS) entry which is preliminary data.</text>
</comment>
<dbReference type="Pfam" id="PF02423">
    <property type="entry name" value="OCD_Mu_crystall"/>
    <property type="match status" value="1"/>
</dbReference>
<dbReference type="InterPro" id="IPR003462">
    <property type="entry name" value="ODC_Mu_crystall"/>
</dbReference>
<dbReference type="STRING" id="187330.AMS58_15420"/>
<gene>
    <name evidence="2" type="ORF">ADS77_18265</name>
</gene>
<dbReference type="InterPro" id="IPR023401">
    <property type="entry name" value="ODC_N"/>
</dbReference>
<keyword evidence="3" id="KW-1185">Reference proteome</keyword>
<dbReference type="GO" id="GO:0005737">
    <property type="term" value="C:cytoplasm"/>
    <property type="evidence" value="ECO:0007669"/>
    <property type="project" value="TreeGrafter"/>
</dbReference>
<dbReference type="SUPFAM" id="SSF51735">
    <property type="entry name" value="NAD(P)-binding Rossmann-fold domains"/>
    <property type="match status" value="1"/>
</dbReference>
<reference evidence="2 3" key="1">
    <citation type="submission" date="2015-08" db="EMBL/GenBank/DDBJ databases">
        <title>Draft Genome Sequence of Pseudoalteromonas porphyrae UCD-SED14.</title>
        <authorList>
            <person name="Coil D.A."/>
            <person name="Jospin G."/>
            <person name="Lee R.D."/>
            <person name="Eisen J.A."/>
        </authorList>
    </citation>
    <scope>NUCLEOTIDE SEQUENCE [LARGE SCALE GENOMIC DNA]</scope>
    <source>
        <strain evidence="2 3">UCD-SED14</strain>
    </source>
</reference>
<comment type="similarity">
    <text evidence="1">Belongs to the ornithine cyclodeaminase/mu-crystallin family.</text>
</comment>
<evidence type="ECO:0000256" key="1">
    <source>
        <dbReference type="ARBA" id="ARBA00008903"/>
    </source>
</evidence>
<dbReference type="PIRSF" id="PIRSF001439">
    <property type="entry name" value="CryM"/>
    <property type="match status" value="1"/>
</dbReference>
<dbReference type="Gene3D" id="3.40.50.720">
    <property type="entry name" value="NAD(P)-binding Rossmann-like Domain"/>
    <property type="match status" value="1"/>
</dbReference>
<dbReference type="GO" id="GO:0016491">
    <property type="term" value="F:oxidoreductase activity"/>
    <property type="evidence" value="ECO:0007669"/>
    <property type="project" value="UniProtKB-ARBA"/>
</dbReference>
<dbReference type="Gene3D" id="3.30.1780.10">
    <property type="entry name" value="ornithine cyclodeaminase, domain 1"/>
    <property type="match status" value="1"/>
</dbReference>
<proteinExistence type="inferred from homology"/>
<dbReference type="Proteomes" id="UP000037848">
    <property type="component" value="Unassembled WGS sequence"/>
</dbReference>
<dbReference type="NCBIfam" id="NF004793">
    <property type="entry name" value="PRK06141.1"/>
    <property type="match status" value="1"/>
</dbReference>
<dbReference type="GO" id="GO:0019752">
    <property type="term" value="P:carboxylic acid metabolic process"/>
    <property type="evidence" value="ECO:0007669"/>
    <property type="project" value="UniProtKB-ARBA"/>
</dbReference>
<sequence length="318" mass="35046">MQVIDTKHIDSALDFDSLITAMQQGFALDFGMPKRNVYELDSNSASHDAFAVLPAWNEQVIGVKAFTYFPNNGEAGLDSLYSKIMLFSREHGEPLALVDGTRITLWRTASVSALASRYLSRENSKHLVFFGSGNLAQYMVRAHLAVRDFKRVTLVARNKLKVAALQSRLQHAFPDVEFVIGQSTQEIIYSADVISCATGSGEPLFDGNWLKAGTHIDLIGNHHSEHRECDTTTITRSRVYVDSKANVLAEAGELLIPIAQGVFSEQDVCAELADLAKVNTIARFNETDITVFKSVGTALSDLIAAYKVYTQTTCKMTN</sequence>
<evidence type="ECO:0000313" key="3">
    <source>
        <dbReference type="Proteomes" id="UP000037848"/>
    </source>
</evidence>
<dbReference type="PANTHER" id="PTHR13812">
    <property type="entry name" value="KETIMINE REDUCTASE MU-CRYSTALLIN"/>
    <property type="match status" value="1"/>
</dbReference>
<dbReference type="PANTHER" id="PTHR13812:SF19">
    <property type="entry name" value="KETIMINE REDUCTASE MU-CRYSTALLIN"/>
    <property type="match status" value="1"/>
</dbReference>
<dbReference type="RefSeq" id="WP_054455708.1">
    <property type="nucleotide sequence ID" value="NZ_LHPH01000027.1"/>
</dbReference>
<dbReference type="EMBL" id="LHPH01000027">
    <property type="protein sequence ID" value="KPH58001.1"/>
    <property type="molecule type" value="Genomic_DNA"/>
</dbReference>
<evidence type="ECO:0000313" key="2">
    <source>
        <dbReference type="EMBL" id="KPH58001.1"/>
    </source>
</evidence>
<dbReference type="AlphaFoldDB" id="A0A0N0LV95"/>
<name>A0A0N0LV95_9GAMM</name>
<dbReference type="FunFam" id="3.40.50.720:FF:000311">
    <property type="entry name" value="Ornithine cyclodeaminase"/>
    <property type="match status" value="1"/>
</dbReference>